<feature type="transmembrane region" description="Helical" evidence="9">
    <location>
        <begin position="379"/>
        <end position="400"/>
    </location>
</feature>
<dbReference type="Gene3D" id="1.20.1730.10">
    <property type="entry name" value="Sodium/glucose cotransporter"/>
    <property type="match status" value="1"/>
</dbReference>
<dbReference type="Pfam" id="PF00474">
    <property type="entry name" value="SSF"/>
    <property type="match status" value="1"/>
</dbReference>
<dbReference type="RefSeq" id="WP_188694904.1">
    <property type="nucleotide sequence ID" value="NZ_BMLS01000003.1"/>
</dbReference>
<evidence type="ECO:0000256" key="8">
    <source>
        <dbReference type="RuleBase" id="RU362091"/>
    </source>
</evidence>
<gene>
    <name evidence="10" type="ORF">GCM10010982_22770</name>
</gene>
<evidence type="ECO:0000256" key="9">
    <source>
        <dbReference type="SAM" id="Phobius"/>
    </source>
</evidence>
<comment type="subcellular location">
    <subcellularLocation>
        <location evidence="1">Membrane</location>
        <topology evidence="1">Multi-pass membrane protein</topology>
    </subcellularLocation>
</comment>
<dbReference type="InterPro" id="IPR038377">
    <property type="entry name" value="Na/Glc_symporter_sf"/>
</dbReference>
<keyword evidence="4 9" id="KW-0812">Transmembrane</keyword>
<keyword evidence="7 9" id="KW-0472">Membrane</keyword>
<comment type="caution">
    <text evidence="10">The sequence shown here is derived from an EMBL/GenBank/DDBJ whole genome shotgun (WGS) entry which is preliminary data.</text>
</comment>
<dbReference type="AlphaFoldDB" id="A0A917Z153"/>
<reference evidence="10" key="1">
    <citation type="journal article" date="2014" name="Int. J. Syst. Evol. Microbiol.">
        <title>Complete genome sequence of Corynebacterium casei LMG S-19264T (=DSM 44701T), isolated from a smear-ripened cheese.</title>
        <authorList>
            <consortium name="US DOE Joint Genome Institute (JGI-PGF)"/>
            <person name="Walter F."/>
            <person name="Albersmeier A."/>
            <person name="Kalinowski J."/>
            <person name="Ruckert C."/>
        </authorList>
    </citation>
    <scope>NUCLEOTIDE SEQUENCE</scope>
    <source>
        <strain evidence="10">CGMCC 1.7086</strain>
    </source>
</reference>
<evidence type="ECO:0000313" key="11">
    <source>
        <dbReference type="Proteomes" id="UP000606935"/>
    </source>
</evidence>
<evidence type="ECO:0000256" key="5">
    <source>
        <dbReference type="ARBA" id="ARBA00022847"/>
    </source>
</evidence>
<keyword evidence="3" id="KW-0813">Transport</keyword>
<dbReference type="EMBL" id="BMLS01000003">
    <property type="protein sequence ID" value="GGO70089.1"/>
    <property type="molecule type" value="Genomic_DNA"/>
</dbReference>
<feature type="transmembrane region" description="Helical" evidence="9">
    <location>
        <begin position="119"/>
        <end position="144"/>
    </location>
</feature>
<reference evidence="10" key="2">
    <citation type="submission" date="2020-09" db="EMBL/GenBank/DDBJ databases">
        <authorList>
            <person name="Sun Q."/>
            <person name="Zhou Y."/>
        </authorList>
    </citation>
    <scope>NUCLEOTIDE SEQUENCE</scope>
    <source>
        <strain evidence="10">CGMCC 1.7086</strain>
    </source>
</reference>
<dbReference type="PANTHER" id="PTHR48086">
    <property type="entry name" value="SODIUM/PROLINE SYMPORTER-RELATED"/>
    <property type="match status" value="1"/>
</dbReference>
<evidence type="ECO:0000256" key="3">
    <source>
        <dbReference type="ARBA" id="ARBA00022448"/>
    </source>
</evidence>
<name>A0A917Z153_9ALTE</name>
<keyword evidence="6 9" id="KW-1133">Transmembrane helix</keyword>
<feature type="transmembrane region" description="Helical" evidence="9">
    <location>
        <begin position="307"/>
        <end position="333"/>
    </location>
</feature>
<organism evidence="10 11">
    <name type="scientific">Bowmanella pacifica</name>
    <dbReference type="NCBI Taxonomy" id="502051"/>
    <lineage>
        <taxon>Bacteria</taxon>
        <taxon>Pseudomonadati</taxon>
        <taxon>Pseudomonadota</taxon>
        <taxon>Gammaproteobacteria</taxon>
        <taxon>Alteromonadales</taxon>
        <taxon>Alteromonadaceae</taxon>
        <taxon>Bowmanella</taxon>
    </lineage>
</organism>
<feature type="transmembrane region" description="Helical" evidence="9">
    <location>
        <begin position="43"/>
        <end position="67"/>
    </location>
</feature>
<evidence type="ECO:0000313" key="10">
    <source>
        <dbReference type="EMBL" id="GGO70089.1"/>
    </source>
</evidence>
<feature type="transmembrane region" description="Helical" evidence="9">
    <location>
        <begin position="183"/>
        <end position="203"/>
    </location>
</feature>
<proteinExistence type="inferred from homology"/>
<accession>A0A917Z153</accession>
<keyword evidence="5" id="KW-0769">Symport</keyword>
<dbReference type="CDD" id="cd10322">
    <property type="entry name" value="SLC5sbd"/>
    <property type="match status" value="1"/>
</dbReference>
<comment type="similarity">
    <text evidence="2 8">Belongs to the sodium:solute symporter (SSF) (TC 2.A.21) family.</text>
</comment>
<dbReference type="InterPro" id="IPR001734">
    <property type="entry name" value="Na/solute_symporter"/>
</dbReference>
<dbReference type="InterPro" id="IPR050277">
    <property type="entry name" value="Sodium:Solute_Symporter"/>
</dbReference>
<feature type="transmembrane region" description="Helical" evidence="9">
    <location>
        <begin position="440"/>
        <end position="458"/>
    </location>
</feature>
<feature type="transmembrane region" description="Helical" evidence="9">
    <location>
        <begin position="156"/>
        <end position="176"/>
    </location>
</feature>
<evidence type="ECO:0000256" key="4">
    <source>
        <dbReference type="ARBA" id="ARBA00022692"/>
    </source>
</evidence>
<feature type="transmembrane region" description="Helical" evidence="9">
    <location>
        <begin position="407"/>
        <end position="428"/>
    </location>
</feature>
<feature type="transmembrane region" description="Helical" evidence="9">
    <location>
        <begin position="354"/>
        <end position="373"/>
    </location>
</feature>
<feature type="transmembrane region" description="Helical" evidence="9">
    <location>
        <begin position="262"/>
        <end position="287"/>
    </location>
</feature>
<evidence type="ECO:0000256" key="6">
    <source>
        <dbReference type="ARBA" id="ARBA00022989"/>
    </source>
</evidence>
<dbReference type="GO" id="GO:0005886">
    <property type="term" value="C:plasma membrane"/>
    <property type="evidence" value="ECO:0007669"/>
    <property type="project" value="TreeGrafter"/>
</dbReference>
<protein>
    <submittedName>
        <fullName evidence="10">Sodium:proline symporter</fullName>
    </submittedName>
</protein>
<dbReference type="PROSITE" id="PS50283">
    <property type="entry name" value="NA_SOLUT_SYMP_3"/>
    <property type="match status" value="1"/>
</dbReference>
<evidence type="ECO:0000256" key="1">
    <source>
        <dbReference type="ARBA" id="ARBA00004141"/>
    </source>
</evidence>
<feature type="transmembrane region" description="Helical" evidence="9">
    <location>
        <begin position="223"/>
        <end position="241"/>
    </location>
</feature>
<feature type="transmembrane region" description="Helical" evidence="9">
    <location>
        <begin position="6"/>
        <end position="23"/>
    </location>
</feature>
<dbReference type="GO" id="GO:0015293">
    <property type="term" value="F:symporter activity"/>
    <property type="evidence" value="ECO:0007669"/>
    <property type="project" value="UniProtKB-KW"/>
</dbReference>
<keyword evidence="11" id="KW-1185">Reference proteome</keyword>
<dbReference type="PANTHER" id="PTHR48086:SF7">
    <property type="entry name" value="SODIUM-SOLUTE SYMPORTER-RELATED"/>
    <property type="match status" value="1"/>
</dbReference>
<evidence type="ECO:0000256" key="2">
    <source>
        <dbReference type="ARBA" id="ARBA00006434"/>
    </source>
</evidence>
<dbReference type="Proteomes" id="UP000606935">
    <property type="component" value="Unassembled WGS sequence"/>
</dbReference>
<feature type="transmembrane region" description="Helical" evidence="9">
    <location>
        <begin position="73"/>
        <end position="92"/>
    </location>
</feature>
<evidence type="ECO:0000256" key="7">
    <source>
        <dbReference type="ARBA" id="ARBA00023136"/>
    </source>
</evidence>
<sequence length="493" mass="52404">MQTTFILAFGLYLLGMIALGWYVSRKGNSGEDFLLGGRSLPLLLTLGTTVATMVGTGSSMGAVGFAYQNGWAGTLYGIGGAIGILLLAWWFAPVRNLRFMTMSEELAYYVGANPLIKNLIALVIFIASIGWLGAHIIGGGMYLSWLTGIDIQWAKVFIALSFAIYVVIGGYTAVVWTDSIQALILFTGFILMAGFSLHHVGGWDAMLAAQPAENISWFAVDKTGVLPAISLSLAILVGILATPSFRQRIYSGNDVSSIRRSFVYSGLLYLMFSCIPAIIGMTAYATVADLDNPSFAFPHIALHFMPLGLGVLIIIAGISATLSSASSDAIAAVSVVLRDLFVLVTGKMPQANKVVLLSRISLVITISLALGFALTSNDIIAYITKMIAILMSGMCICGLLGRFWPRYNWQGALATLVAGMGTALYVSLSPQINSLFGNPVLPSLSAALLAGVLVTLITPRCAISREEALAILDAERQKMESRPASQSLAGQEA</sequence>